<dbReference type="AlphaFoldDB" id="A0A8H7S2M6"/>
<dbReference type="OrthoDB" id="2290139at2759"/>
<accession>A0A8H7S2M6</accession>
<dbReference type="Gene3D" id="3.80.10.10">
    <property type="entry name" value="Ribonuclease Inhibitor"/>
    <property type="match status" value="1"/>
</dbReference>
<gene>
    <name evidence="1" type="ORF">INT45_009461</name>
</gene>
<proteinExistence type="predicted"/>
<evidence type="ECO:0000313" key="2">
    <source>
        <dbReference type="Proteomes" id="UP000646827"/>
    </source>
</evidence>
<name>A0A8H7S2M6_9FUNG</name>
<dbReference type="Proteomes" id="UP000646827">
    <property type="component" value="Unassembled WGS sequence"/>
</dbReference>
<keyword evidence="2" id="KW-1185">Reference proteome</keyword>
<sequence>MGGLERDWARLSTLALPKLTYLHIKISDVTSTDFLRSHLPSMLHQYHSLETLALEGPYLHSSNTFTTDQGQDYHGVIADRTFNAIDKLPNLSSLHLSHFDIRSRAFRDLLNRHDNNNNSLARVFFPQSNQQQQQHNYHYHCPSPAHLLRELTFHHCIGVTLGSTKCF</sequence>
<evidence type="ECO:0000313" key="1">
    <source>
        <dbReference type="EMBL" id="KAG2222449.1"/>
    </source>
</evidence>
<dbReference type="EMBL" id="JAEPRB010000083">
    <property type="protein sequence ID" value="KAG2222449.1"/>
    <property type="molecule type" value="Genomic_DNA"/>
</dbReference>
<organism evidence="1 2">
    <name type="scientific">Circinella minor</name>
    <dbReference type="NCBI Taxonomy" id="1195481"/>
    <lineage>
        <taxon>Eukaryota</taxon>
        <taxon>Fungi</taxon>
        <taxon>Fungi incertae sedis</taxon>
        <taxon>Mucoromycota</taxon>
        <taxon>Mucoromycotina</taxon>
        <taxon>Mucoromycetes</taxon>
        <taxon>Mucorales</taxon>
        <taxon>Lichtheimiaceae</taxon>
        <taxon>Circinella</taxon>
    </lineage>
</organism>
<dbReference type="InterPro" id="IPR032675">
    <property type="entry name" value="LRR_dom_sf"/>
</dbReference>
<dbReference type="SUPFAM" id="SSF52047">
    <property type="entry name" value="RNI-like"/>
    <property type="match status" value="1"/>
</dbReference>
<reference evidence="1 2" key="1">
    <citation type="submission" date="2020-12" db="EMBL/GenBank/DDBJ databases">
        <title>Metabolic potential, ecology and presence of endohyphal bacteria is reflected in genomic diversity of Mucoromycotina.</title>
        <authorList>
            <person name="Muszewska A."/>
            <person name="Okrasinska A."/>
            <person name="Steczkiewicz K."/>
            <person name="Drgas O."/>
            <person name="Orlowska M."/>
            <person name="Perlinska-Lenart U."/>
            <person name="Aleksandrzak-Piekarczyk T."/>
            <person name="Szatraj K."/>
            <person name="Zielenkiewicz U."/>
            <person name="Pilsyk S."/>
            <person name="Malc E."/>
            <person name="Mieczkowski P."/>
            <person name="Kruszewska J.S."/>
            <person name="Biernat P."/>
            <person name="Pawlowska J."/>
        </authorList>
    </citation>
    <scope>NUCLEOTIDE SEQUENCE [LARGE SCALE GENOMIC DNA]</scope>
    <source>
        <strain evidence="1 2">CBS 142.35</strain>
    </source>
</reference>
<comment type="caution">
    <text evidence="1">The sequence shown here is derived from an EMBL/GenBank/DDBJ whole genome shotgun (WGS) entry which is preliminary data.</text>
</comment>
<protein>
    <submittedName>
        <fullName evidence="1">Uncharacterized protein</fullName>
    </submittedName>
</protein>